<dbReference type="InterPro" id="IPR036388">
    <property type="entry name" value="WH-like_DNA-bd_sf"/>
</dbReference>
<dbReference type="EMBL" id="RHHQ01000009">
    <property type="protein sequence ID" value="RNB87862.1"/>
    <property type="molecule type" value="Genomic_DNA"/>
</dbReference>
<evidence type="ECO:0000256" key="1">
    <source>
        <dbReference type="ARBA" id="ARBA00009437"/>
    </source>
</evidence>
<evidence type="ECO:0000256" key="2">
    <source>
        <dbReference type="ARBA" id="ARBA00023015"/>
    </source>
</evidence>
<dbReference type="InterPro" id="IPR000847">
    <property type="entry name" value="LysR_HTH_N"/>
</dbReference>
<dbReference type="OrthoDB" id="107670at2"/>
<dbReference type="Proteomes" id="UP000271031">
    <property type="component" value="Unassembled WGS sequence"/>
</dbReference>
<dbReference type="CDD" id="cd05466">
    <property type="entry name" value="PBP2_LTTR_substrate"/>
    <property type="match status" value="1"/>
</dbReference>
<dbReference type="SUPFAM" id="SSF46785">
    <property type="entry name" value="Winged helix' DNA-binding domain"/>
    <property type="match status" value="1"/>
</dbReference>
<dbReference type="Pfam" id="PF03466">
    <property type="entry name" value="LysR_substrate"/>
    <property type="match status" value="1"/>
</dbReference>
<dbReference type="PANTHER" id="PTHR30126">
    <property type="entry name" value="HTH-TYPE TRANSCRIPTIONAL REGULATOR"/>
    <property type="match status" value="1"/>
</dbReference>
<keyword evidence="2" id="KW-0805">Transcription regulation</keyword>
<keyword evidence="7" id="KW-1185">Reference proteome</keyword>
<comment type="similarity">
    <text evidence="1">Belongs to the LysR transcriptional regulatory family.</text>
</comment>
<evidence type="ECO:0000259" key="5">
    <source>
        <dbReference type="PROSITE" id="PS50931"/>
    </source>
</evidence>
<feature type="domain" description="HTH lysR-type" evidence="5">
    <location>
        <begin position="1"/>
        <end position="58"/>
    </location>
</feature>
<dbReference type="GO" id="GO:0003700">
    <property type="term" value="F:DNA-binding transcription factor activity"/>
    <property type="evidence" value="ECO:0007669"/>
    <property type="project" value="InterPro"/>
</dbReference>
<dbReference type="InterPro" id="IPR036390">
    <property type="entry name" value="WH_DNA-bd_sf"/>
</dbReference>
<dbReference type="Gene3D" id="3.40.190.290">
    <property type="match status" value="1"/>
</dbReference>
<evidence type="ECO:0000256" key="4">
    <source>
        <dbReference type="ARBA" id="ARBA00023163"/>
    </source>
</evidence>
<dbReference type="SUPFAM" id="SSF53850">
    <property type="entry name" value="Periplasmic binding protein-like II"/>
    <property type="match status" value="1"/>
</dbReference>
<gene>
    <name evidence="6" type="ORF">EDM56_12725</name>
</gene>
<comment type="caution">
    <text evidence="6">The sequence shown here is derived from an EMBL/GenBank/DDBJ whole genome shotgun (WGS) entry which is preliminary data.</text>
</comment>
<organism evidence="6 7">
    <name type="scientific">Brevibacillus fluminis</name>
    <dbReference type="NCBI Taxonomy" id="511487"/>
    <lineage>
        <taxon>Bacteria</taxon>
        <taxon>Bacillati</taxon>
        <taxon>Bacillota</taxon>
        <taxon>Bacilli</taxon>
        <taxon>Bacillales</taxon>
        <taxon>Paenibacillaceae</taxon>
        <taxon>Brevibacillus</taxon>
    </lineage>
</organism>
<dbReference type="PROSITE" id="PS50931">
    <property type="entry name" value="HTH_LYSR"/>
    <property type="match status" value="1"/>
</dbReference>
<dbReference type="PANTHER" id="PTHR30126:SF78">
    <property type="entry name" value="HTH LYSR-TYPE DOMAIN-CONTAINING PROTEIN"/>
    <property type="match status" value="1"/>
</dbReference>
<dbReference type="Pfam" id="PF00126">
    <property type="entry name" value="HTH_1"/>
    <property type="match status" value="1"/>
</dbReference>
<dbReference type="PRINTS" id="PR00039">
    <property type="entry name" value="HTHLYSR"/>
</dbReference>
<accession>A0A3M8DID0</accession>
<dbReference type="AlphaFoldDB" id="A0A3M8DID0"/>
<keyword evidence="3" id="KW-0238">DNA-binding</keyword>
<keyword evidence="4" id="KW-0804">Transcription</keyword>
<dbReference type="InterPro" id="IPR005119">
    <property type="entry name" value="LysR_subst-bd"/>
</dbReference>
<dbReference type="Gene3D" id="1.10.10.10">
    <property type="entry name" value="Winged helix-like DNA-binding domain superfamily/Winged helix DNA-binding domain"/>
    <property type="match status" value="1"/>
</dbReference>
<name>A0A3M8DID0_9BACL</name>
<reference evidence="6 7" key="1">
    <citation type="submission" date="2018-10" db="EMBL/GenBank/DDBJ databases">
        <title>Phylogenomics of Brevibacillus.</title>
        <authorList>
            <person name="Dunlap C."/>
        </authorList>
    </citation>
    <scope>NUCLEOTIDE SEQUENCE [LARGE SCALE GENOMIC DNA]</scope>
    <source>
        <strain evidence="6 7">JCM 15716</strain>
    </source>
</reference>
<evidence type="ECO:0000313" key="6">
    <source>
        <dbReference type="EMBL" id="RNB87862.1"/>
    </source>
</evidence>
<sequence>MDDKDWLMLQYIHKERNFTKAAEQLYMTQPALSYRLSQLEKEFGVPLIIKSGKVFRFTPEGEHLVAYAKNMLAELRKTTDFIVNMRSEVQGSLHIGASIYYGQYELPQKLQQFLEMYPHVEVRVDTGFSTEIIQALMQEEIQIGIVRGDYEWLDQKLLLGEEQISLISKTAIDPERLPCLPRINYRAPKLAVKAVRHTSTSLDESISAWWYERYQQPPLITMQVDSFETCKEMVRHGLGYAIIPSSFVRPSDQLHKLDLMLKNGEPITRKTWLLYRETAMQFTAVQKFVQLLQADKEQEAITEGP</sequence>
<proteinExistence type="inferred from homology"/>
<protein>
    <submittedName>
        <fullName evidence="6">LysR family transcriptional regulator</fullName>
    </submittedName>
</protein>
<dbReference type="RefSeq" id="WP_122918303.1">
    <property type="nucleotide sequence ID" value="NZ_RHHQ01000009.1"/>
</dbReference>
<evidence type="ECO:0000256" key="3">
    <source>
        <dbReference type="ARBA" id="ARBA00023125"/>
    </source>
</evidence>
<dbReference type="GO" id="GO:0000976">
    <property type="term" value="F:transcription cis-regulatory region binding"/>
    <property type="evidence" value="ECO:0007669"/>
    <property type="project" value="TreeGrafter"/>
</dbReference>
<evidence type="ECO:0000313" key="7">
    <source>
        <dbReference type="Proteomes" id="UP000271031"/>
    </source>
</evidence>